<feature type="domain" description="SLH" evidence="3">
    <location>
        <begin position="99"/>
        <end position="161"/>
    </location>
</feature>
<feature type="signal peptide" evidence="2">
    <location>
        <begin position="1"/>
        <end position="23"/>
    </location>
</feature>
<name>A0A433V3H9_9CYAN</name>
<feature type="domain" description="SLH" evidence="3">
    <location>
        <begin position="228"/>
        <end position="292"/>
    </location>
</feature>
<proteinExistence type="predicted"/>
<accession>A0A433V3H9</accession>
<dbReference type="PANTHER" id="PTHR43308:SF5">
    <property type="entry name" value="S-LAYER PROTEIN _ PEPTIDOGLYCAN ENDO-BETA-N-ACETYLGLUCOSAMINIDASE"/>
    <property type="match status" value="1"/>
</dbReference>
<feature type="domain" description="SLH" evidence="3">
    <location>
        <begin position="35"/>
        <end position="98"/>
    </location>
</feature>
<feature type="region of interest" description="Disordered" evidence="1">
    <location>
        <begin position="194"/>
        <end position="214"/>
    </location>
</feature>
<evidence type="ECO:0000256" key="2">
    <source>
        <dbReference type="SAM" id="SignalP"/>
    </source>
</evidence>
<keyword evidence="5" id="KW-1185">Reference proteome</keyword>
<dbReference type="Proteomes" id="UP000271624">
    <property type="component" value="Unassembled WGS sequence"/>
</dbReference>
<feature type="compositionally biased region" description="Low complexity" evidence="1">
    <location>
        <begin position="195"/>
        <end position="212"/>
    </location>
</feature>
<gene>
    <name evidence="4" type="ORF">DSM106972_073990</name>
</gene>
<keyword evidence="2" id="KW-0732">Signal</keyword>
<dbReference type="InterPro" id="IPR051465">
    <property type="entry name" value="Cell_Envelope_Struct_Comp"/>
</dbReference>
<organism evidence="4 5">
    <name type="scientific">Dulcicalothrix desertica PCC 7102</name>
    <dbReference type="NCBI Taxonomy" id="232991"/>
    <lineage>
        <taxon>Bacteria</taxon>
        <taxon>Bacillati</taxon>
        <taxon>Cyanobacteriota</taxon>
        <taxon>Cyanophyceae</taxon>
        <taxon>Nostocales</taxon>
        <taxon>Calotrichaceae</taxon>
        <taxon>Dulcicalothrix</taxon>
    </lineage>
</organism>
<dbReference type="EMBL" id="RSCL01000023">
    <property type="protein sequence ID" value="RUT00628.1"/>
    <property type="molecule type" value="Genomic_DNA"/>
</dbReference>
<dbReference type="PANTHER" id="PTHR43308">
    <property type="entry name" value="OUTER MEMBRANE PROTEIN ALPHA-RELATED"/>
    <property type="match status" value="1"/>
</dbReference>
<evidence type="ECO:0000256" key="1">
    <source>
        <dbReference type="SAM" id="MobiDB-lite"/>
    </source>
</evidence>
<sequence>MTNLLKTLSLGAPLPALCMIVLAAGALESHAQTSSQTTFPDVASNYWAQPYIQRLAERNIITGYPDGTFRPEKSVDRDEFAAIVRKAFDVEPIRQIQSGAVYKDVPVGYWASRPIEEAYQQGFMTGYPGGYFRPQQPVSKVEAITSLTKGLNITGGTSAVTVPTNQPTRRRTARRPIFVPIAITSLMQPILQSKASAATPAPATPAPSTSTTNNQAANLNRAASFIITNAYADANKIPQYAVANVAAATQSNIVVNYPNPKVLNPTKPATRAETAALVYQTLVAQGRAEPLASNLPAAKYIVRTNNTNPNNK</sequence>
<dbReference type="Pfam" id="PF00395">
    <property type="entry name" value="SLH"/>
    <property type="match status" value="3"/>
</dbReference>
<comment type="caution">
    <text evidence="4">The sequence shown here is derived from an EMBL/GenBank/DDBJ whole genome shotgun (WGS) entry which is preliminary data.</text>
</comment>
<dbReference type="RefSeq" id="WP_127085493.1">
    <property type="nucleotide sequence ID" value="NZ_RSCL01000023.1"/>
</dbReference>
<evidence type="ECO:0000313" key="4">
    <source>
        <dbReference type="EMBL" id="RUT00628.1"/>
    </source>
</evidence>
<feature type="chain" id="PRO_5030092488" description="SLH domain-containing protein" evidence="2">
    <location>
        <begin position="24"/>
        <end position="312"/>
    </location>
</feature>
<protein>
    <recommendedName>
        <fullName evidence="3">SLH domain-containing protein</fullName>
    </recommendedName>
</protein>
<evidence type="ECO:0000313" key="5">
    <source>
        <dbReference type="Proteomes" id="UP000271624"/>
    </source>
</evidence>
<reference evidence="4" key="1">
    <citation type="submission" date="2018-12" db="EMBL/GenBank/DDBJ databases">
        <authorList>
            <person name="Will S."/>
            <person name="Neumann-Schaal M."/>
            <person name="Henke P."/>
        </authorList>
    </citation>
    <scope>NUCLEOTIDE SEQUENCE</scope>
    <source>
        <strain evidence="4">PCC 7102</strain>
    </source>
</reference>
<reference evidence="4" key="2">
    <citation type="journal article" date="2019" name="Genome Biol. Evol.">
        <title>Day and night: Metabolic profiles and evolutionary relationships of six axenic non-marine cyanobacteria.</title>
        <authorList>
            <person name="Will S.E."/>
            <person name="Henke P."/>
            <person name="Boedeker C."/>
            <person name="Huang S."/>
            <person name="Brinkmann H."/>
            <person name="Rohde M."/>
            <person name="Jarek M."/>
            <person name="Friedl T."/>
            <person name="Seufert S."/>
            <person name="Schumacher M."/>
            <person name="Overmann J."/>
            <person name="Neumann-Schaal M."/>
            <person name="Petersen J."/>
        </authorList>
    </citation>
    <scope>NUCLEOTIDE SEQUENCE [LARGE SCALE GENOMIC DNA]</scope>
    <source>
        <strain evidence="4">PCC 7102</strain>
    </source>
</reference>
<evidence type="ECO:0000259" key="3">
    <source>
        <dbReference type="PROSITE" id="PS51272"/>
    </source>
</evidence>
<dbReference type="InterPro" id="IPR001119">
    <property type="entry name" value="SLH_dom"/>
</dbReference>
<dbReference type="OrthoDB" id="9759810at2"/>
<dbReference type="AlphaFoldDB" id="A0A433V3H9"/>
<dbReference type="PROSITE" id="PS51272">
    <property type="entry name" value="SLH"/>
    <property type="match status" value="3"/>
</dbReference>